<name>A0A540R4S8_9CORY</name>
<dbReference type="GO" id="GO:0005886">
    <property type="term" value="C:plasma membrane"/>
    <property type="evidence" value="ECO:0007669"/>
    <property type="project" value="UniProtKB-SubCell"/>
</dbReference>
<keyword evidence="2" id="KW-1003">Cell membrane</keyword>
<evidence type="ECO:0000256" key="7">
    <source>
        <dbReference type="SAM" id="Phobius"/>
    </source>
</evidence>
<accession>A0A540R4S8</accession>
<dbReference type="STRING" id="1686286.GCA_900092335_02548"/>
<feature type="transmembrane region" description="Helical" evidence="7">
    <location>
        <begin position="142"/>
        <end position="163"/>
    </location>
</feature>
<sequence>MTQNATPGDGEKKGARPSPAVAAPNSGELVRTEVPRAYGSAGESAWHLSRRAWGLVARRVRHELFMNAMMDRAATLTFFTVLTALPMVLGVYSIATLVLARNEEQVQKLTADFIGTYLPPEWENAAQRVVDAVVGSTQQSTLMLVLSVVLALFSSSAYVRAFARSANAMYGRVEGRGLVRTWTVMWLLTIAVVLGLVVIFVALMLQRDIVVGLLRPFGGVPGVSSVRSFLVDSFLPVWQWLRWPVVAVMSVTLLALLYRFAPNVRTQKFQWLTVGSTIALLGAVVTWGLVRVYFTVVGARSAYGALGTVIIALFALWIMNTLFILGVKIDAEITRAIELERGLESERVIQAPPRATDSAVAQSAAVRELEGLGKEIRGQARS</sequence>
<evidence type="ECO:0000256" key="2">
    <source>
        <dbReference type="ARBA" id="ARBA00022475"/>
    </source>
</evidence>
<gene>
    <name evidence="8" type="ORF">EJK80_11530</name>
</gene>
<dbReference type="PANTHER" id="PTHR30213:SF0">
    <property type="entry name" value="UPF0761 MEMBRANE PROTEIN YIHY"/>
    <property type="match status" value="1"/>
</dbReference>
<organism evidence="8 9">
    <name type="scientific">Corynebacterium phoceense</name>
    <dbReference type="NCBI Taxonomy" id="1686286"/>
    <lineage>
        <taxon>Bacteria</taxon>
        <taxon>Bacillati</taxon>
        <taxon>Actinomycetota</taxon>
        <taxon>Actinomycetes</taxon>
        <taxon>Mycobacteriales</taxon>
        <taxon>Corynebacteriaceae</taxon>
        <taxon>Corynebacterium</taxon>
    </lineage>
</organism>
<feature type="region of interest" description="Disordered" evidence="6">
    <location>
        <begin position="1"/>
        <end position="26"/>
    </location>
</feature>
<feature type="transmembrane region" description="Helical" evidence="7">
    <location>
        <begin position="184"/>
        <end position="205"/>
    </location>
</feature>
<dbReference type="AlphaFoldDB" id="A0A540R4S8"/>
<feature type="transmembrane region" description="Helical" evidence="7">
    <location>
        <begin position="270"/>
        <end position="290"/>
    </location>
</feature>
<dbReference type="RefSeq" id="WP_141629224.1">
    <property type="nucleotide sequence ID" value="NZ_VHIR01000021.1"/>
</dbReference>
<keyword evidence="4 7" id="KW-1133">Transmembrane helix</keyword>
<comment type="caution">
    <text evidence="8">The sequence shown here is derived from an EMBL/GenBank/DDBJ whole genome shotgun (WGS) entry which is preliminary data.</text>
</comment>
<proteinExistence type="predicted"/>
<evidence type="ECO:0000256" key="4">
    <source>
        <dbReference type="ARBA" id="ARBA00022989"/>
    </source>
</evidence>
<dbReference type="EMBL" id="VHIR01000021">
    <property type="protein sequence ID" value="TQE42647.1"/>
    <property type="molecule type" value="Genomic_DNA"/>
</dbReference>
<dbReference type="InterPro" id="IPR017039">
    <property type="entry name" value="Virul_fac_BrkB"/>
</dbReference>
<evidence type="ECO:0000256" key="5">
    <source>
        <dbReference type="ARBA" id="ARBA00023136"/>
    </source>
</evidence>
<dbReference type="PANTHER" id="PTHR30213">
    <property type="entry name" value="INNER MEMBRANE PROTEIN YHJD"/>
    <property type="match status" value="1"/>
</dbReference>
<protein>
    <submittedName>
        <fullName evidence="8">YihY/virulence factor BrkB family protein</fullName>
    </submittedName>
</protein>
<feature type="transmembrane region" description="Helical" evidence="7">
    <location>
        <begin position="240"/>
        <end position="258"/>
    </location>
</feature>
<reference evidence="8 9" key="1">
    <citation type="submission" date="2019-06" db="EMBL/GenBank/DDBJ databases">
        <title>Draft genome of C. phoceense Strain 272.</title>
        <authorList>
            <person name="Pacheco L.G.C."/>
            <person name="Barberis C.M."/>
            <person name="Almuzara M.N."/>
            <person name="Traglia G.M."/>
            <person name="Santos C.S."/>
            <person name="Rocha D.J.P.G."/>
            <person name="Aguiar E.R.G.R."/>
            <person name="Vay C.A."/>
        </authorList>
    </citation>
    <scope>NUCLEOTIDE SEQUENCE [LARGE SCALE GENOMIC DNA]</scope>
    <source>
        <strain evidence="8 9">272</strain>
    </source>
</reference>
<comment type="subcellular location">
    <subcellularLocation>
        <location evidence="1">Cell membrane</location>
        <topology evidence="1">Multi-pass membrane protein</topology>
    </subcellularLocation>
</comment>
<feature type="transmembrane region" description="Helical" evidence="7">
    <location>
        <begin position="76"/>
        <end position="100"/>
    </location>
</feature>
<keyword evidence="9" id="KW-1185">Reference proteome</keyword>
<keyword evidence="5 7" id="KW-0472">Membrane</keyword>
<evidence type="ECO:0000256" key="1">
    <source>
        <dbReference type="ARBA" id="ARBA00004651"/>
    </source>
</evidence>
<evidence type="ECO:0000313" key="9">
    <source>
        <dbReference type="Proteomes" id="UP000318080"/>
    </source>
</evidence>
<evidence type="ECO:0000256" key="6">
    <source>
        <dbReference type="SAM" id="MobiDB-lite"/>
    </source>
</evidence>
<feature type="transmembrane region" description="Helical" evidence="7">
    <location>
        <begin position="302"/>
        <end position="325"/>
    </location>
</feature>
<keyword evidence="3 7" id="KW-0812">Transmembrane</keyword>
<dbReference type="Pfam" id="PF03631">
    <property type="entry name" value="Virul_fac_BrkB"/>
    <property type="match status" value="1"/>
</dbReference>
<evidence type="ECO:0000313" key="8">
    <source>
        <dbReference type="EMBL" id="TQE42647.1"/>
    </source>
</evidence>
<evidence type="ECO:0000256" key="3">
    <source>
        <dbReference type="ARBA" id="ARBA00022692"/>
    </source>
</evidence>
<dbReference type="Proteomes" id="UP000318080">
    <property type="component" value="Unassembled WGS sequence"/>
</dbReference>